<name>A0AAD8P4V2_TARER</name>
<comment type="caution">
    <text evidence="2">The sequence shown here is derived from an EMBL/GenBank/DDBJ whole genome shotgun (WGS) entry which is preliminary data.</text>
</comment>
<reference evidence="2" key="1">
    <citation type="journal article" date="2023" name="bioRxiv">
        <title>Improved chromosome-level genome assembly for marigold (Tagetes erecta).</title>
        <authorList>
            <person name="Jiang F."/>
            <person name="Yuan L."/>
            <person name="Wang S."/>
            <person name="Wang H."/>
            <person name="Xu D."/>
            <person name="Wang A."/>
            <person name="Fan W."/>
        </authorList>
    </citation>
    <scope>NUCLEOTIDE SEQUENCE</scope>
    <source>
        <strain evidence="2">WSJ</strain>
        <tissue evidence="2">Leaf</tissue>
    </source>
</reference>
<evidence type="ECO:0000313" key="2">
    <source>
        <dbReference type="EMBL" id="KAK1433608.1"/>
    </source>
</evidence>
<sequence length="70" mass="7879">MHYDAKQSELLLCTYVCFLLPTLLDATPDLYGVKHKLGSTFDHSITLVNSNNIVMRYSQLAQYVKAQSGI</sequence>
<keyword evidence="1" id="KW-0732">Signal</keyword>
<feature type="chain" id="PRO_5041989113" evidence="1">
    <location>
        <begin position="27"/>
        <end position="70"/>
    </location>
</feature>
<gene>
    <name evidence="2" type="ORF">QVD17_10520</name>
</gene>
<dbReference type="EMBL" id="JAUHHV010000002">
    <property type="protein sequence ID" value="KAK1433608.1"/>
    <property type="molecule type" value="Genomic_DNA"/>
</dbReference>
<evidence type="ECO:0000256" key="1">
    <source>
        <dbReference type="SAM" id="SignalP"/>
    </source>
</evidence>
<dbReference type="AlphaFoldDB" id="A0AAD8P4V2"/>
<organism evidence="2 3">
    <name type="scientific">Tagetes erecta</name>
    <name type="common">African marigold</name>
    <dbReference type="NCBI Taxonomy" id="13708"/>
    <lineage>
        <taxon>Eukaryota</taxon>
        <taxon>Viridiplantae</taxon>
        <taxon>Streptophyta</taxon>
        <taxon>Embryophyta</taxon>
        <taxon>Tracheophyta</taxon>
        <taxon>Spermatophyta</taxon>
        <taxon>Magnoliopsida</taxon>
        <taxon>eudicotyledons</taxon>
        <taxon>Gunneridae</taxon>
        <taxon>Pentapetalae</taxon>
        <taxon>asterids</taxon>
        <taxon>campanulids</taxon>
        <taxon>Asterales</taxon>
        <taxon>Asteraceae</taxon>
        <taxon>Asteroideae</taxon>
        <taxon>Heliantheae alliance</taxon>
        <taxon>Tageteae</taxon>
        <taxon>Tagetes</taxon>
    </lineage>
</organism>
<keyword evidence="3" id="KW-1185">Reference proteome</keyword>
<proteinExistence type="predicted"/>
<evidence type="ECO:0000313" key="3">
    <source>
        <dbReference type="Proteomes" id="UP001229421"/>
    </source>
</evidence>
<protein>
    <submittedName>
        <fullName evidence="2">Uncharacterized protein</fullName>
    </submittedName>
</protein>
<accession>A0AAD8P4V2</accession>
<dbReference type="Proteomes" id="UP001229421">
    <property type="component" value="Unassembled WGS sequence"/>
</dbReference>
<feature type="signal peptide" evidence="1">
    <location>
        <begin position="1"/>
        <end position="26"/>
    </location>
</feature>